<protein>
    <submittedName>
        <fullName evidence="1">Uncharacterized protein</fullName>
    </submittedName>
</protein>
<organism evidence="1 2">
    <name type="scientific">Candidatus Woesebacteria bacterium GW2011_GWD1_38_10</name>
    <dbReference type="NCBI Taxonomy" id="1618592"/>
    <lineage>
        <taxon>Bacteria</taxon>
        <taxon>Candidatus Woeseibacteriota</taxon>
    </lineage>
</organism>
<dbReference type="Proteomes" id="UP000034366">
    <property type="component" value="Unassembled WGS sequence"/>
</dbReference>
<sequence length="606" mass="67005">MNNKKELAVVSGATIVSMLTGCAAPIISEVESPTKLPNLDLGTPSPTPEELGRIQDYCEKLGYEKVNYAATWKVVGEKPFAYSYCSVQDKGIEQFVVVGYQNQNESVTMNQMLIAQEATVDGRTYQVAGINDPKDGVYRAIITVDQDGNQAAFDLRDASNMVIVPPKGDNGIGDQVKGFLDDFFIDEALAAEPEATETVVDTVTPEVTAEPFVLIKENRNLDWSQEISGILGLENADVVLLKKYTLNVDNGDGTYDYLNLVVDGKKVYATTWNSNDGQNKDIKVKLTLSDLNLKQDFGGGYTKDFISTREDGTLWIIDPVDRQERLLSGLTLKPGGDGMMYLSELNGESRLVVGDEIIKSPENEIVIEGMVGVRDDLVFGGKKIDQEAGKILYELFLDAIAKNVVMQENYWKEFISGEPTKVKVLDYLRNHDYKLPPGFIPYSSPMAEYVDMDLRDAINKDLLLDGLKVVVYSPNEWTNNIGGIHEYIENELSDVHLIKSPSGVLQHGTGIDKDGRIVIVIGTKVYHNPNGYFKPNEILGGDDGVADFPNDGDVAAVYLLSVLKCFSDFNPNWSQGAFPFHPEDYAYSADWGDLIELKLDGKLLIY</sequence>
<comment type="caution">
    <text evidence="1">The sequence shown here is derived from an EMBL/GenBank/DDBJ whole genome shotgun (WGS) entry which is preliminary data.</text>
</comment>
<dbReference type="EMBL" id="LBTW01000071">
    <property type="protein sequence ID" value="KKQ46692.1"/>
    <property type="molecule type" value="Genomic_DNA"/>
</dbReference>
<reference evidence="1 2" key="1">
    <citation type="journal article" date="2015" name="Nature">
        <title>rRNA introns, odd ribosomes, and small enigmatic genomes across a large radiation of phyla.</title>
        <authorList>
            <person name="Brown C.T."/>
            <person name="Hug L.A."/>
            <person name="Thomas B.C."/>
            <person name="Sharon I."/>
            <person name="Castelle C.J."/>
            <person name="Singh A."/>
            <person name="Wilkins M.J."/>
            <person name="Williams K.H."/>
            <person name="Banfield J.F."/>
        </authorList>
    </citation>
    <scope>NUCLEOTIDE SEQUENCE [LARGE SCALE GENOMIC DNA]</scope>
</reference>
<evidence type="ECO:0000313" key="2">
    <source>
        <dbReference type="Proteomes" id="UP000034366"/>
    </source>
</evidence>
<proteinExistence type="predicted"/>
<dbReference type="AlphaFoldDB" id="A0A0G0HWR1"/>
<evidence type="ECO:0000313" key="1">
    <source>
        <dbReference type="EMBL" id="KKQ46692.1"/>
    </source>
</evidence>
<name>A0A0G0HWR1_9BACT</name>
<gene>
    <name evidence="1" type="ORF">US67_C0071G0003</name>
</gene>
<accession>A0A0G0HWR1</accession>
<dbReference type="PATRIC" id="fig|1618592.3.peg.905"/>
<dbReference type="PROSITE" id="PS51257">
    <property type="entry name" value="PROKAR_LIPOPROTEIN"/>
    <property type="match status" value="1"/>
</dbReference>